<reference evidence="1" key="1">
    <citation type="submission" date="2023-07" db="EMBL/GenBank/DDBJ databases">
        <title>Insights into the diversity of cutaneous corynebacteria.</title>
        <authorList>
            <person name="Bruggemann H."/>
            <person name="Poehlein A."/>
        </authorList>
    </citation>
    <scope>NUCLEOTIDE SEQUENCE</scope>
    <source>
        <strain evidence="1">P7_F1</strain>
    </source>
</reference>
<evidence type="ECO:0000313" key="1">
    <source>
        <dbReference type="EMBL" id="MDN8620320.1"/>
    </source>
</evidence>
<proteinExistence type="predicted"/>
<evidence type="ECO:0008006" key="3">
    <source>
        <dbReference type="Google" id="ProtNLM"/>
    </source>
</evidence>
<sequence>MWDKEGKNALGKQSLIKQHRQYVARVAAAARRHIEPREVVGCFELARRVAQDPDMPARDEVVDVLKSLKPGRRYGGITKRYIDNLSGHPGHYYAQRQCDIDTFIAQRKAYRAEIARRAFALNIHAGEERERKHS</sequence>
<keyword evidence="2" id="KW-1185">Reference proteome</keyword>
<dbReference type="EMBL" id="JAUKFM010000004">
    <property type="protein sequence ID" value="MDN8620320.1"/>
    <property type="molecule type" value="Genomic_DNA"/>
</dbReference>
<organism evidence="1 2">
    <name type="scientific">Corynebacterium kefirresidentii</name>
    <dbReference type="NCBI Taxonomy" id="1979527"/>
    <lineage>
        <taxon>Bacteria</taxon>
        <taxon>Bacillati</taxon>
        <taxon>Actinomycetota</taxon>
        <taxon>Actinomycetes</taxon>
        <taxon>Mycobacteriales</taxon>
        <taxon>Corynebacteriaceae</taxon>
        <taxon>Corynebacterium</taxon>
    </lineage>
</organism>
<evidence type="ECO:0000313" key="2">
    <source>
        <dbReference type="Proteomes" id="UP001174347"/>
    </source>
</evidence>
<dbReference type="RefSeq" id="WP_301732668.1">
    <property type="nucleotide sequence ID" value="NZ_JAUKFL010000015.1"/>
</dbReference>
<accession>A0ABT8Q5L7</accession>
<dbReference type="Proteomes" id="UP001174347">
    <property type="component" value="Unassembled WGS sequence"/>
</dbReference>
<comment type="caution">
    <text evidence="1">The sequence shown here is derived from an EMBL/GenBank/DDBJ whole genome shotgun (WGS) entry which is preliminary data.</text>
</comment>
<gene>
    <name evidence="1" type="ORF">Q0N36_06975</name>
</gene>
<protein>
    <recommendedName>
        <fullName evidence="3">Replication protein</fullName>
    </recommendedName>
</protein>
<name>A0ABT8Q5L7_9CORY</name>